<dbReference type="AlphaFoldDB" id="A0A652YKJ9"/>
<dbReference type="SUPFAM" id="SSF54631">
    <property type="entry name" value="CBS-domain pair"/>
    <property type="match status" value="1"/>
</dbReference>
<accession>A0A652YKJ9</accession>
<reference evidence="3" key="1">
    <citation type="submission" date="2019-07" db="EMBL/GenBank/DDBJ databases">
        <title>Genomic Encyclopedia of Type Strains, Phase IV (KMG-IV): sequencing the most valuable type-strain genomes for metagenomic binning, comparative biology and taxonomic classification.</title>
        <authorList>
            <person name="Goeker M."/>
        </authorList>
    </citation>
    <scope>NUCLEOTIDE SEQUENCE</scope>
    <source>
        <strain evidence="3">DSM 44596</strain>
    </source>
</reference>
<dbReference type="CDD" id="cd04623">
    <property type="entry name" value="CBS_pair_bac_euk"/>
    <property type="match status" value="1"/>
</dbReference>
<dbReference type="EMBL" id="VNIQ01000007">
    <property type="protein sequence ID" value="TYQ01934.1"/>
    <property type="molecule type" value="Genomic_DNA"/>
</dbReference>
<gene>
    <name evidence="3" type="ORF">FNL38_107357</name>
</gene>
<dbReference type="InterPro" id="IPR051257">
    <property type="entry name" value="Diverse_CBS-Domain"/>
</dbReference>
<organism evidence="3">
    <name type="scientific">Nocardia globerula</name>
    <dbReference type="NCBI Taxonomy" id="1818"/>
    <lineage>
        <taxon>Bacteria</taxon>
        <taxon>Bacillati</taxon>
        <taxon>Actinomycetota</taxon>
        <taxon>Actinomycetes</taxon>
        <taxon>Mycobacteriales</taxon>
        <taxon>Nocardiaceae</taxon>
        <taxon>Nocardia</taxon>
    </lineage>
</organism>
<comment type="caution">
    <text evidence="3">The sequence shown here is derived from an EMBL/GenBank/DDBJ whole genome shotgun (WGS) entry which is preliminary data.</text>
</comment>
<sequence length="142" mass="15584">MRIADILRNKGNSIVTIDAHTTVNALLCDLARHNIGAMVVLDGDAVVGIISERDVVRRLHERGPELLATEVSEVMTALMYTCVPADSVDSIAAIMTDRRIRHLPVIEDGELLGIVSIGDVVKSRIDELQSERDHLESYIDQG</sequence>
<feature type="domain" description="CBS" evidence="2">
    <location>
        <begin position="8"/>
        <end position="65"/>
    </location>
</feature>
<dbReference type="InterPro" id="IPR000644">
    <property type="entry name" value="CBS_dom"/>
</dbReference>
<evidence type="ECO:0000259" key="2">
    <source>
        <dbReference type="PROSITE" id="PS51371"/>
    </source>
</evidence>
<protein>
    <submittedName>
        <fullName evidence="3">CBS domain protein</fullName>
    </submittedName>
</protein>
<evidence type="ECO:0000313" key="3">
    <source>
        <dbReference type="EMBL" id="TYQ01934.1"/>
    </source>
</evidence>
<keyword evidence="1" id="KW-0129">CBS domain</keyword>
<evidence type="ECO:0000256" key="1">
    <source>
        <dbReference type="ARBA" id="ARBA00023122"/>
    </source>
</evidence>
<feature type="domain" description="CBS" evidence="2">
    <location>
        <begin position="75"/>
        <end position="130"/>
    </location>
</feature>
<dbReference type="Pfam" id="PF00571">
    <property type="entry name" value="CBS"/>
    <property type="match status" value="2"/>
</dbReference>
<dbReference type="InterPro" id="IPR046342">
    <property type="entry name" value="CBS_dom_sf"/>
</dbReference>
<dbReference type="SMART" id="SM00116">
    <property type="entry name" value="CBS"/>
    <property type="match status" value="2"/>
</dbReference>
<dbReference type="PROSITE" id="PS51371">
    <property type="entry name" value="CBS"/>
    <property type="match status" value="2"/>
</dbReference>
<dbReference type="PANTHER" id="PTHR43080:SF2">
    <property type="entry name" value="CBS DOMAIN-CONTAINING PROTEIN"/>
    <property type="match status" value="1"/>
</dbReference>
<dbReference type="PANTHER" id="PTHR43080">
    <property type="entry name" value="CBS DOMAIN-CONTAINING PROTEIN CBSX3, MITOCHONDRIAL"/>
    <property type="match status" value="1"/>
</dbReference>
<dbReference type="Gene3D" id="3.10.580.10">
    <property type="entry name" value="CBS-domain"/>
    <property type="match status" value="1"/>
</dbReference>
<name>A0A652YKJ9_NOCGL</name>
<dbReference type="InterPro" id="IPR044725">
    <property type="entry name" value="CBSX3_CBS_dom"/>
</dbReference>
<proteinExistence type="predicted"/>